<reference evidence="1" key="4">
    <citation type="submission" date="2019-03" db="UniProtKB">
        <authorList>
            <consortium name="EnsemblPlants"/>
        </authorList>
    </citation>
    <scope>IDENTIFICATION</scope>
</reference>
<accession>A0A453DPH9</accession>
<dbReference type="Proteomes" id="UP000015105">
    <property type="component" value="Chromosome 3D"/>
</dbReference>
<reference evidence="1" key="3">
    <citation type="journal article" date="2017" name="Nature">
        <title>Genome sequence of the progenitor of the wheat D genome Aegilops tauschii.</title>
        <authorList>
            <person name="Luo M.C."/>
            <person name="Gu Y.Q."/>
            <person name="Puiu D."/>
            <person name="Wang H."/>
            <person name="Twardziok S.O."/>
            <person name="Deal K.R."/>
            <person name="Huo N."/>
            <person name="Zhu T."/>
            <person name="Wang L."/>
            <person name="Wang Y."/>
            <person name="McGuire P.E."/>
            <person name="Liu S."/>
            <person name="Long H."/>
            <person name="Ramasamy R.K."/>
            <person name="Rodriguez J.C."/>
            <person name="Van S.L."/>
            <person name="Yuan L."/>
            <person name="Wang Z."/>
            <person name="Xia Z."/>
            <person name="Xiao L."/>
            <person name="Anderson O.D."/>
            <person name="Ouyang S."/>
            <person name="Liang Y."/>
            <person name="Zimin A.V."/>
            <person name="Pertea G."/>
            <person name="Qi P."/>
            <person name="Bennetzen J.L."/>
            <person name="Dai X."/>
            <person name="Dawson M.W."/>
            <person name="Muller H.G."/>
            <person name="Kugler K."/>
            <person name="Rivarola-Duarte L."/>
            <person name="Spannagl M."/>
            <person name="Mayer K.F.X."/>
            <person name="Lu F.H."/>
            <person name="Bevan M.W."/>
            <person name="Leroy P."/>
            <person name="Li P."/>
            <person name="You F.M."/>
            <person name="Sun Q."/>
            <person name="Liu Z."/>
            <person name="Lyons E."/>
            <person name="Wicker T."/>
            <person name="Salzberg S.L."/>
            <person name="Devos K.M."/>
            <person name="Dvorak J."/>
        </authorList>
    </citation>
    <scope>NUCLEOTIDE SEQUENCE [LARGE SCALE GENOMIC DNA]</scope>
    <source>
        <strain evidence="1">cv. AL8/78</strain>
    </source>
</reference>
<sequence length="55" mass="6245">RGWMKLSDHAEMCGNSSIWGLAIKSPLLPVTRMCGNFFIDCNSIFLEIFLPFHSI</sequence>
<evidence type="ECO:0000313" key="2">
    <source>
        <dbReference type="Proteomes" id="UP000015105"/>
    </source>
</evidence>
<keyword evidence="2" id="KW-1185">Reference proteome</keyword>
<evidence type="ECO:0000313" key="1">
    <source>
        <dbReference type="EnsemblPlants" id="AET3Gv20026600.1"/>
    </source>
</evidence>
<reference evidence="1" key="5">
    <citation type="journal article" date="2021" name="G3 (Bethesda)">
        <title>Aegilops tauschii genome assembly Aet v5.0 features greater sequence contiguity and improved annotation.</title>
        <authorList>
            <person name="Wang L."/>
            <person name="Zhu T."/>
            <person name="Rodriguez J.C."/>
            <person name="Deal K.R."/>
            <person name="Dubcovsky J."/>
            <person name="McGuire P.E."/>
            <person name="Lux T."/>
            <person name="Spannagl M."/>
            <person name="Mayer K.F.X."/>
            <person name="Baldrich P."/>
            <person name="Meyers B.C."/>
            <person name="Huo N."/>
            <person name="Gu Y.Q."/>
            <person name="Zhou H."/>
            <person name="Devos K.M."/>
            <person name="Bennetzen J.L."/>
            <person name="Unver T."/>
            <person name="Budak H."/>
            <person name="Gulick P.J."/>
            <person name="Galiba G."/>
            <person name="Kalapos B."/>
            <person name="Nelson D.R."/>
            <person name="Li P."/>
            <person name="You F.M."/>
            <person name="Luo M.C."/>
            <person name="Dvorak J."/>
        </authorList>
    </citation>
    <scope>NUCLEOTIDE SEQUENCE [LARGE SCALE GENOMIC DNA]</scope>
    <source>
        <strain evidence="1">cv. AL8/78</strain>
    </source>
</reference>
<organism evidence="1 2">
    <name type="scientific">Aegilops tauschii subsp. strangulata</name>
    <name type="common">Goatgrass</name>
    <dbReference type="NCBI Taxonomy" id="200361"/>
    <lineage>
        <taxon>Eukaryota</taxon>
        <taxon>Viridiplantae</taxon>
        <taxon>Streptophyta</taxon>
        <taxon>Embryophyta</taxon>
        <taxon>Tracheophyta</taxon>
        <taxon>Spermatophyta</taxon>
        <taxon>Magnoliopsida</taxon>
        <taxon>Liliopsida</taxon>
        <taxon>Poales</taxon>
        <taxon>Poaceae</taxon>
        <taxon>BOP clade</taxon>
        <taxon>Pooideae</taxon>
        <taxon>Triticodae</taxon>
        <taxon>Triticeae</taxon>
        <taxon>Triticinae</taxon>
        <taxon>Aegilops</taxon>
    </lineage>
</organism>
<name>A0A453DPH9_AEGTS</name>
<reference evidence="2" key="2">
    <citation type="journal article" date="2017" name="Nat. Plants">
        <title>The Aegilops tauschii genome reveals multiple impacts of transposons.</title>
        <authorList>
            <person name="Zhao G."/>
            <person name="Zou C."/>
            <person name="Li K."/>
            <person name="Wang K."/>
            <person name="Li T."/>
            <person name="Gao L."/>
            <person name="Zhang X."/>
            <person name="Wang H."/>
            <person name="Yang Z."/>
            <person name="Liu X."/>
            <person name="Jiang W."/>
            <person name="Mao L."/>
            <person name="Kong X."/>
            <person name="Jiao Y."/>
            <person name="Jia J."/>
        </authorList>
    </citation>
    <scope>NUCLEOTIDE SEQUENCE [LARGE SCALE GENOMIC DNA]</scope>
    <source>
        <strain evidence="2">cv. AL8/78</strain>
    </source>
</reference>
<protein>
    <submittedName>
        <fullName evidence="1">Uncharacterized protein</fullName>
    </submittedName>
</protein>
<dbReference type="AlphaFoldDB" id="A0A453DPH9"/>
<reference evidence="2" key="1">
    <citation type="journal article" date="2014" name="Science">
        <title>Ancient hybridizations among the ancestral genomes of bread wheat.</title>
        <authorList>
            <consortium name="International Wheat Genome Sequencing Consortium,"/>
            <person name="Marcussen T."/>
            <person name="Sandve S.R."/>
            <person name="Heier L."/>
            <person name="Spannagl M."/>
            <person name="Pfeifer M."/>
            <person name="Jakobsen K.S."/>
            <person name="Wulff B.B."/>
            <person name="Steuernagel B."/>
            <person name="Mayer K.F."/>
            <person name="Olsen O.A."/>
        </authorList>
    </citation>
    <scope>NUCLEOTIDE SEQUENCE [LARGE SCALE GENOMIC DNA]</scope>
    <source>
        <strain evidence="2">cv. AL8/78</strain>
    </source>
</reference>
<dbReference type="EnsemblPlants" id="AET3Gv20026600.1">
    <property type="protein sequence ID" value="AET3Gv20026600.1"/>
    <property type="gene ID" value="AET3Gv20026600"/>
</dbReference>
<dbReference type="Gramene" id="AET3Gv20026600.1">
    <property type="protein sequence ID" value="AET3Gv20026600.1"/>
    <property type="gene ID" value="AET3Gv20026600"/>
</dbReference>
<proteinExistence type="predicted"/>